<dbReference type="RefSeq" id="WP_158033962.1">
    <property type="nucleotide sequence ID" value="NZ_ML708618.1"/>
</dbReference>
<dbReference type="Proteomes" id="UP000325957">
    <property type="component" value="Unassembled WGS sequence"/>
</dbReference>
<comment type="caution">
    <text evidence="1">The sequence shown here is derived from an EMBL/GenBank/DDBJ whole genome shotgun (WGS) entry which is preliminary data.</text>
</comment>
<keyword evidence="2" id="KW-1185">Reference proteome</keyword>
<dbReference type="InterPro" id="IPR052552">
    <property type="entry name" value="YeaO-like"/>
</dbReference>
<proteinExistence type="predicted"/>
<dbReference type="AlphaFoldDB" id="A0A5J5KWK0"/>
<dbReference type="Pfam" id="PF22752">
    <property type="entry name" value="DUF488-N3i"/>
    <property type="match status" value="1"/>
</dbReference>
<gene>
    <name evidence="1" type="ORF">FCK90_08925</name>
</gene>
<dbReference type="EMBL" id="SZWF01000010">
    <property type="protein sequence ID" value="KAA9394029.1"/>
    <property type="molecule type" value="Genomic_DNA"/>
</dbReference>
<accession>A0A5J5KWK0</accession>
<evidence type="ECO:0000313" key="2">
    <source>
        <dbReference type="Proteomes" id="UP000325957"/>
    </source>
</evidence>
<reference evidence="1 2" key="1">
    <citation type="submission" date="2019-05" db="EMBL/GenBank/DDBJ databases">
        <title>Kocuria coralli sp. nov., a novel actinobacterium isolated from coral reef seawater.</title>
        <authorList>
            <person name="Li J."/>
        </authorList>
    </citation>
    <scope>NUCLEOTIDE SEQUENCE [LARGE SCALE GENOMIC DNA]</scope>
    <source>
        <strain evidence="1 2">SCSIO 13007</strain>
    </source>
</reference>
<name>A0A5J5KWK0_9MICC</name>
<dbReference type="PANTHER" id="PTHR36849:SF1">
    <property type="entry name" value="CYTOPLASMIC PROTEIN"/>
    <property type="match status" value="1"/>
</dbReference>
<organism evidence="1 2">
    <name type="scientific">Kocuria coralli</name>
    <dbReference type="NCBI Taxonomy" id="1461025"/>
    <lineage>
        <taxon>Bacteria</taxon>
        <taxon>Bacillati</taxon>
        <taxon>Actinomycetota</taxon>
        <taxon>Actinomycetes</taxon>
        <taxon>Micrococcales</taxon>
        <taxon>Micrococcaceae</taxon>
        <taxon>Kocuria</taxon>
    </lineage>
</organism>
<sequence length="117" mass="13620">MTEIAIKRVREETSPEDGQRILVDRLWPRGVSKQDADLDGHPKEVAPSNELRTWFGHDPGKWEEFTDRYRAELDDNPAAEEFVEQIRGSAKVTLLFGAKDEEHNHAIVLRKWLEERL</sequence>
<protein>
    <submittedName>
        <fullName evidence="1">DUF488 domain-containing protein</fullName>
    </submittedName>
</protein>
<dbReference type="PANTHER" id="PTHR36849">
    <property type="entry name" value="CYTOPLASMIC PROTEIN-RELATED"/>
    <property type="match status" value="1"/>
</dbReference>
<evidence type="ECO:0000313" key="1">
    <source>
        <dbReference type="EMBL" id="KAA9394029.1"/>
    </source>
</evidence>
<dbReference type="OrthoDB" id="9790745at2"/>